<proteinExistence type="predicted"/>
<evidence type="ECO:0000313" key="2">
    <source>
        <dbReference type="EMBL" id="KKQ98364.1"/>
    </source>
</evidence>
<dbReference type="AlphaFoldDB" id="A0A0G0PJV1"/>
<feature type="coiled-coil region" evidence="1">
    <location>
        <begin position="287"/>
        <end position="314"/>
    </location>
</feature>
<gene>
    <name evidence="2" type="ORF">UT24_C0038G0011</name>
</gene>
<name>A0A0G0PJV1_9BACT</name>
<dbReference type="Proteomes" id="UP000033881">
    <property type="component" value="Unassembled WGS sequence"/>
</dbReference>
<protein>
    <submittedName>
        <fullName evidence="2">Uncharacterized protein</fullName>
    </submittedName>
</protein>
<comment type="caution">
    <text evidence="2">The sequence shown here is derived from an EMBL/GenBank/DDBJ whole genome shotgun (WGS) entry which is preliminary data.</text>
</comment>
<reference evidence="2 3" key="1">
    <citation type="journal article" date="2015" name="Nature">
        <title>rRNA introns, odd ribosomes, and small enigmatic genomes across a large radiation of phyla.</title>
        <authorList>
            <person name="Brown C.T."/>
            <person name="Hug L.A."/>
            <person name="Thomas B.C."/>
            <person name="Sharon I."/>
            <person name="Castelle C.J."/>
            <person name="Singh A."/>
            <person name="Wilkins M.J."/>
            <person name="Williams K.H."/>
            <person name="Banfield J.F."/>
        </authorList>
    </citation>
    <scope>NUCLEOTIDE SEQUENCE [LARGE SCALE GENOMIC DNA]</scope>
</reference>
<organism evidence="2 3">
    <name type="scientific">Candidatus Woesebacteria bacterium GW2011_GWB1_39_12</name>
    <dbReference type="NCBI Taxonomy" id="1618574"/>
    <lineage>
        <taxon>Bacteria</taxon>
        <taxon>Candidatus Woeseibacteriota</taxon>
    </lineage>
</organism>
<accession>A0A0G0PJV1</accession>
<sequence length="424" mass="47171">MPSTMLEQAIVDANQLKEAAMKSAEAEVLKRYSNEIKEAVGKLLEQPLDDMEDSMSIGGMDMQNTSSSEDVLSQIPMAATDGEKLCQCPEEDEEIEIDFDQLAQMSAMDNASDDLPGQMNTPSPEGMYMEEGSPGIVIPASIGPDLHSFSNDPESPIRKLGEAALSAQSVSRELVEMAIGNLMTIGESLLEENDKLKINEIVEILKNTLNPISHMPTVDAGLQQESLLDKEELSISEEMIQNILETLEVDIENVPVGHPGRATTPEREMANQIELASLEDDKRKEEHEATKKAMAKFQAENQSLKVQLRNQIDENKKIKSIALKASNKLEELNVQNVKLTFKNRALESVSLNERQRTKIVNEAKVIFETLYDSFTTKDKSSNAPQNLNEAINKNTSNFIKPKETTENNIDPIRERMLRLAGIKK</sequence>
<evidence type="ECO:0000313" key="3">
    <source>
        <dbReference type="Proteomes" id="UP000033881"/>
    </source>
</evidence>
<evidence type="ECO:0000256" key="1">
    <source>
        <dbReference type="SAM" id="Coils"/>
    </source>
</evidence>
<dbReference type="EMBL" id="LBWB01000038">
    <property type="protein sequence ID" value="KKQ98364.1"/>
    <property type="molecule type" value="Genomic_DNA"/>
</dbReference>
<keyword evidence="1" id="KW-0175">Coiled coil</keyword>
<dbReference type="STRING" id="1618574.UT24_C0038G0011"/>